<protein>
    <submittedName>
        <fullName evidence="7">FtsW/RodA/SpoVE family cell cycle protein</fullName>
    </submittedName>
</protein>
<dbReference type="Pfam" id="PF01098">
    <property type="entry name" value="FTSW_RODA_SPOVE"/>
    <property type="match status" value="1"/>
</dbReference>
<comment type="caution">
    <text evidence="7">The sequence shown here is derived from an EMBL/GenBank/DDBJ whole genome shotgun (WGS) entry which is preliminary data.</text>
</comment>
<evidence type="ECO:0000256" key="2">
    <source>
        <dbReference type="ARBA" id="ARBA00022692"/>
    </source>
</evidence>
<evidence type="ECO:0000256" key="4">
    <source>
        <dbReference type="ARBA" id="ARBA00022989"/>
    </source>
</evidence>
<evidence type="ECO:0000313" key="7">
    <source>
        <dbReference type="EMBL" id="MBM6922485.1"/>
    </source>
</evidence>
<feature type="transmembrane region" description="Helical" evidence="6">
    <location>
        <begin position="340"/>
        <end position="361"/>
    </location>
</feature>
<organism evidence="7 8">
    <name type="scientific">Hydrogenoanaerobacterium saccharovorans</name>
    <dbReference type="NCBI Taxonomy" id="474960"/>
    <lineage>
        <taxon>Bacteria</taxon>
        <taxon>Bacillati</taxon>
        <taxon>Bacillota</taxon>
        <taxon>Clostridia</taxon>
        <taxon>Eubacteriales</taxon>
        <taxon>Oscillospiraceae</taxon>
        <taxon>Hydrogenoanaerobacterium</taxon>
    </lineage>
</organism>
<keyword evidence="8" id="KW-1185">Reference proteome</keyword>
<proteinExistence type="predicted"/>
<feature type="transmembrane region" description="Helical" evidence="6">
    <location>
        <begin position="77"/>
        <end position="97"/>
    </location>
</feature>
<dbReference type="Proteomes" id="UP000724149">
    <property type="component" value="Unassembled WGS sequence"/>
</dbReference>
<gene>
    <name evidence="7" type="ORF">H9X81_02085</name>
</gene>
<dbReference type="PANTHER" id="PTHR30474:SF1">
    <property type="entry name" value="PEPTIDOGLYCAN GLYCOSYLTRANSFERASE MRDB"/>
    <property type="match status" value="1"/>
</dbReference>
<accession>A0ABS2GJ33</accession>
<sequence>MKKIWSGVVRYYKLTDKIIWGLCLFSSAFSVLLLAGIWNSGYVQPSRIVVQIIAAGLGCCAMVVISRIDYQTMADLWRFHLPAAYFLVLLTFILGIGRADDMAWLEIPFVGLTFQPSELLKLSFIVTFAYHLQKVEENLNQPGVLIPVLCHAAAPVLLIMLQGDHGSAIVFLFIACGMLFSAGLAWKYILTAGGLTIAALPVIWYGLMDEDKRMRFITLFNPDLDPTGSGYQQRLGRIALGSGKLWGKGIFSGNHQYVPEMYNDFIFSFIGEALGFIGCLAVLGIISALCLRVLQVGRRAKDRLGRFICVGVFSMIAAQTVMNVGMCLSVLPVIGVTLPLFSGGGTSVVATYLGIGLAMSVSMHNSRKLFTL</sequence>
<dbReference type="RefSeq" id="WP_204719445.1">
    <property type="nucleotide sequence ID" value="NZ_JACSNR010000001.1"/>
</dbReference>
<dbReference type="InterPro" id="IPR001182">
    <property type="entry name" value="FtsW/RodA"/>
</dbReference>
<feature type="transmembrane region" description="Helical" evidence="6">
    <location>
        <begin position="20"/>
        <end position="42"/>
    </location>
</feature>
<evidence type="ECO:0000313" key="8">
    <source>
        <dbReference type="Proteomes" id="UP000724149"/>
    </source>
</evidence>
<evidence type="ECO:0000256" key="5">
    <source>
        <dbReference type="ARBA" id="ARBA00023136"/>
    </source>
</evidence>
<name>A0ABS2GJ33_9FIRM</name>
<reference evidence="7 8" key="1">
    <citation type="journal article" date="2021" name="Sci. Rep.">
        <title>The distribution of antibiotic resistance genes in chicken gut microbiota commensals.</title>
        <authorList>
            <person name="Juricova H."/>
            <person name="Matiasovicova J."/>
            <person name="Kubasova T."/>
            <person name="Cejkova D."/>
            <person name="Rychlik I."/>
        </authorList>
    </citation>
    <scope>NUCLEOTIDE SEQUENCE [LARGE SCALE GENOMIC DNA]</scope>
    <source>
        <strain evidence="7 8">An564</strain>
    </source>
</reference>
<feature type="transmembrane region" description="Helical" evidence="6">
    <location>
        <begin position="189"/>
        <end position="207"/>
    </location>
</feature>
<comment type="subcellular location">
    <subcellularLocation>
        <location evidence="1">Membrane</location>
        <topology evidence="1">Multi-pass membrane protein</topology>
    </subcellularLocation>
</comment>
<dbReference type="EMBL" id="JACSNR010000001">
    <property type="protein sequence ID" value="MBM6922485.1"/>
    <property type="molecule type" value="Genomic_DNA"/>
</dbReference>
<feature type="transmembrane region" description="Helical" evidence="6">
    <location>
        <begin position="48"/>
        <end position="65"/>
    </location>
</feature>
<feature type="transmembrane region" description="Helical" evidence="6">
    <location>
        <begin position="306"/>
        <end position="334"/>
    </location>
</feature>
<feature type="transmembrane region" description="Helical" evidence="6">
    <location>
        <begin position="265"/>
        <end position="294"/>
    </location>
</feature>
<keyword evidence="2 6" id="KW-0812">Transmembrane</keyword>
<keyword evidence="5 6" id="KW-0472">Membrane</keyword>
<evidence type="ECO:0000256" key="1">
    <source>
        <dbReference type="ARBA" id="ARBA00004141"/>
    </source>
</evidence>
<evidence type="ECO:0000256" key="6">
    <source>
        <dbReference type="SAM" id="Phobius"/>
    </source>
</evidence>
<keyword evidence="3" id="KW-0133">Cell shape</keyword>
<dbReference type="PANTHER" id="PTHR30474">
    <property type="entry name" value="CELL CYCLE PROTEIN"/>
    <property type="match status" value="1"/>
</dbReference>
<feature type="transmembrane region" description="Helical" evidence="6">
    <location>
        <begin position="167"/>
        <end position="184"/>
    </location>
</feature>
<keyword evidence="4 6" id="KW-1133">Transmembrane helix</keyword>
<evidence type="ECO:0000256" key="3">
    <source>
        <dbReference type="ARBA" id="ARBA00022960"/>
    </source>
</evidence>